<accession>A0A4S4N235</accession>
<feature type="compositionally biased region" description="Polar residues" evidence="1">
    <location>
        <begin position="168"/>
        <end position="185"/>
    </location>
</feature>
<proteinExistence type="predicted"/>
<evidence type="ECO:0000313" key="2">
    <source>
        <dbReference type="EMBL" id="THH32395.1"/>
    </source>
</evidence>
<reference evidence="2 3" key="1">
    <citation type="submission" date="2019-02" db="EMBL/GenBank/DDBJ databases">
        <title>Genome sequencing of the rare red list fungi Antrodiella citrinella (Flaviporus citrinellus).</title>
        <authorList>
            <person name="Buettner E."/>
            <person name="Kellner H."/>
        </authorList>
    </citation>
    <scope>NUCLEOTIDE SEQUENCE [LARGE SCALE GENOMIC DNA]</scope>
    <source>
        <strain evidence="2 3">DSM 108506</strain>
    </source>
</reference>
<feature type="region of interest" description="Disordered" evidence="1">
    <location>
        <begin position="297"/>
        <end position="335"/>
    </location>
</feature>
<sequence length="335" mass="36608">MDAIDVAWCLGCDRHLDGAAAYCSKQCHNDHANIAAFPTRYQTPPPQRSHSQLFSYSPSVLSADDDMLQVLQNHPQLESESLSSKAAWIGKGDAGIHAWARDIPPGSPEDPSDMHNFNHASTSSSSSSRVHIFRQPDLILSQKRPVPPTLCMSKTHPAPPEPSRPILTPQQSLPSMSSRQHSITEASLTSLTTAVSSLSPATPASPASDALHDTDPPSAETQKPLTLMGNLTAHLRSWAVSSYHSGSRVQVRSPTVTRRPLEPAVGHYRPRSPVCMFPRPDQLTSFPIEKPRPLVLEKEHDALSSPALSHLSQPQRMDDHPAFRQRGRKAARVVS</sequence>
<evidence type="ECO:0000256" key="1">
    <source>
        <dbReference type="SAM" id="MobiDB-lite"/>
    </source>
</evidence>
<dbReference type="AlphaFoldDB" id="A0A4S4N235"/>
<comment type="caution">
    <text evidence="2">The sequence shown here is derived from an EMBL/GenBank/DDBJ whole genome shotgun (WGS) entry which is preliminary data.</text>
</comment>
<feature type="compositionally biased region" description="Low complexity" evidence="1">
    <location>
        <begin position="186"/>
        <end position="209"/>
    </location>
</feature>
<feature type="compositionally biased region" description="Basic residues" evidence="1">
    <location>
        <begin position="323"/>
        <end position="335"/>
    </location>
</feature>
<protein>
    <submittedName>
        <fullName evidence="2">Uncharacterized protein</fullName>
    </submittedName>
</protein>
<dbReference type="EMBL" id="SGPM01000023">
    <property type="protein sequence ID" value="THH32395.1"/>
    <property type="molecule type" value="Genomic_DNA"/>
</dbReference>
<feature type="compositionally biased region" description="Polar residues" evidence="1">
    <location>
        <begin position="306"/>
        <end position="315"/>
    </location>
</feature>
<gene>
    <name evidence="2" type="ORF">EUX98_g1814</name>
</gene>
<keyword evidence="3" id="KW-1185">Reference proteome</keyword>
<evidence type="ECO:0000313" key="3">
    <source>
        <dbReference type="Proteomes" id="UP000308730"/>
    </source>
</evidence>
<dbReference type="Proteomes" id="UP000308730">
    <property type="component" value="Unassembled WGS sequence"/>
</dbReference>
<dbReference type="OrthoDB" id="2210012at2759"/>
<name>A0A4S4N235_9APHY</name>
<feature type="region of interest" description="Disordered" evidence="1">
    <location>
        <begin position="101"/>
        <end position="223"/>
    </location>
</feature>
<organism evidence="2 3">
    <name type="scientific">Antrodiella citrinella</name>
    <dbReference type="NCBI Taxonomy" id="2447956"/>
    <lineage>
        <taxon>Eukaryota</taxon>
        <taxon>Fungi</taxon>
        <taxon>Dikarya</taxon>
        <taxon>Basidiomycota</taxon>
        <taxon>Agaricomycotina</taxon>
        <taxon>Agaricomycetes</taxon>
        <taxon>Polyporales</taxon>
        <taxon>Steccherinaceae</taxon>
        <taxon>Antrodiella</taxon>
    </lineage>
</organism>